<reference evidence="1" key="1">
    <citation type="thesis" date="2020" institute="ProQuest LLC" country="789 East Eisenhower Parkway, Ann Arbor, MI, USA">
        <title>Comparative Genomics and Chromosome Evolution.</title>
        <authorList>
            <person name="Mudd A.B."/>
        </authorList>
    </citation>
    <scope>NUCLEOTIDE SEQUENCE</scope>
    <source>
        <strain evidence="1">237g6f4</strain>
        <tissue evidence="1">Blood</tissue>
    </source>
</reference>
<proteinExistence type="predicted"/>
<comment type="caution">
    <text evidence="1">The sequence shown here is derived from an EMBL/GenBank/DDBJ whole genome shotgun (WGS) entry which is preliminary data.</text>
</comment>
<gene>
    <name evidence="1" type="ORF">GDO81_012141</name>
</gene>
<dbReference type="AlphaFoldDB" id="A0AAV7BK86"/>
<dbReference type="PANTHER" id="PTHR17206:SF0">
    <property type="entry name" value="PRRP PROTEIN"/>
    <property type="match status" value="1"/>
</dbReference>
<accession>A0AAV7BK86</accession>
<dbReference type="GO" id="GO:0005179">
    <property type="term" value="F:hormone activity"/>
    <property type="evidence" value="ECO:0007669"/>
    <property type="project" value="InterPro"/>
</dbReference>
<organism evidence="1 2">
    <name type="scientific">Engystomops pustulosus</name>
    <name type="common">Tungara frog</name>
    <name type="synonym">Physalaemus pustulosus</name>
    <dbReference type="NCBI Taxonomy" id="76066"/>
    <lineage>
        <taxon>Eukaryota</taxon>
        <taxon>Metazoa</taxon>
        <taxon>Chordata</taxon>
        <taxon>Craniata</taxon>
        <taxon>Vertebrata</taxon>
        <taxon>Euteleostomi</taxon>
        <taxon>Amphibia</taxon>
        <taxon>Batrachia</taxon>
        <taxon>Anura</taxon>
        <taxon>Neobatrachia</taxon>
        <taxon>Hyloidea</taxon>
        <taxon>Leptodactylidae</taxon>
        <taxon>Leiuperinae</taxon>
        <taxon>Engystomops</taxon>
    </lineage>
</organism>
<dbReference type="Proteomes" id="UP000824782">
    <property type="component" value="Unassembled WGS sequence"/>
</dbReference>
<evidence type="ECO:0000313" key="2">
    <source>
        <dbReference type="Proteomes" id="UP000824782"/>
    </source>
</evidence>
<dbReference type="Pfam" id="PF15172">
    <property type="entry name" value="Prolactin_RP"/>
    <property type="match status" value="1"/>
</dbReference>
<evidence type="ECO:0008006" key="3">
    <source>
        <dbReference type="Google" id="ProtNLM"/>
    </source>
</evidence>
<sequence>MLNADLWPNTKFSFKRRMVTVYILVLLISLSVISAQSRSMNHQIDYRSPEIDPYWYVGRGVRPIGRFGKRQLRSRSSLRPQFSSLLKLLSHLKKQDGLNFDTPLGEESW</sequence>
<dbReference type="PANTHER" id="PTHR17206">
    <property type="entry name" value="PROLACTIN-RELEASING PEPTIDE"/>
    <property type="match status" value="1"/>
</dbReference>
<name>A0AAV7BK86_ENGPU</name>
<keyword evidence="2" id="KW-1185">Reference proteome</keyword>
<protein>
    <recommendedName>
        <fullName evidence="3">PRRP protein</fullName>
    </recommendedName>
</protein>
<dbReference type="InterPro" id="IPR026194">
    <property type="entry name" value="PrRP"/>
</dbReference>
<evidence type="ECO:0000313" key="1">
    <source>
        <dbReference type="EMBL" id="KAG8572723.1"/>
    </source>
</evidence>
<dbReference type="EMBL" id="WNYA01000005">
    <property type="protein sequence ID" value="KAG8572723.1"/>
    <property type="molecule type" value="Genomic_DNA"/>
</dbReference>